<keyword evidence="3" id="KW-1185">Reference proteome</keyword>
<evidence type="ECO:0000313" key="3">
    <source>
        <dbReference type="Proteomes" id="UP000286045"/>
    </source>
</evidence>
<name>A0A439CRX3_9PEZI</name>
<reference evidence="2 3" key="1">
    <citation type="submission" date="2018-12" db="EMBL/GenBank/DDBJ databases">
        <title>Draft genome sequence of Xylaria grammica IHI A82.</title>
        <authorList>
            <person name="Buettner E."/>
            <person name="Kellner H."/>
        </authorList>
    </citation>
    <scope>NUCLEOTIDE SEQUENCE [LARGE SCALE GENOMIC DNA]</scope>
    <source>
        <strain evidence="2 3">IHI A82</strain>
    </source>
</reference>
<protein>
    <submittedName>
        <fullName evidence="2">Uncharacterized protein</fullName>
    </submittedName>
</protein>
<sequence length="447" mass="49953">MSAFYFSHLSLHQITRNLYDTRETRCELALSRRFLYPAALLNTQTFFHQSAHTGPSPTARAPAELPGPLEFPYPATKLITGKYLWKHPTRSSWACLVIGSFYDDDDREIWRLELLLGDRGDEDSSSNLDSDSEPHLLATDTRRGDDFTATYQHLNFTEDGYLILTADTLIDIGSYPFQQKADLTPFVHANTTFGANSHAGFNYPSANPFATMAGRSGWNPYYGWDGEGAGPAATTVHNYANGIPNMPYGGGLGMNSMMNTGAYGLQAAYQAAGLPQAQLQAQAPGYMWPQYGYQGGNAYDPYQRLPQPHPRVSLDVPGMNMVNSTGGAGCEPGYNYIFHDEHTKIHVFKTTEPPWRAPLMNYSFSKFQVPTNTKISELMLRFGACNPVPQLNRITEVVEGGNGMWYRGMIFQGDQEYDCQKTLKECGWDSTRSGREKAVVWLWITKD</sequence>
<feature type="region of interest" description="Disordered" evidence="1">
    <location>
        <begin position="120"/>
        <end position="139"/>
    </location>
</feature>
<accession>A0A439CRX3</accession>
<gene>
    <name evidence="2" type="ORF">EKO27_g10177</name>
</gene>
<dbReference type="EMBL" id="RYZI01000499">
    <property type="protein sequence ID" value="RWA04929.1"/>
    <property type="molecule type" value="Genomic_DNA"/>
</dbReference>
<evidence type="ECO:0000313" key="2">
    <source>
        <dbReference type="EMBL" id="RWA04929.1"/>
    </source>
</evidence>
<proteinExistence type="predicted"/>
<evidence type="ECO:0000256" key="1">
    <source>
        <dbReference type="SAM" id="MobiDB-lite"/>
    </source>
</evidence>
<dbReference type="Proteomes" id="UP000286045">
    <property type="component" value="Unassembled WGS sequence"/>
</dbReference>
<comment type="caution">
    <text evidence="2">The sequence shown here is derived from an EMBL/GenBank/DDBJ whole genome shotgun (WGS) entry which is preliminary data.</text>
</comment>
<organism evidence="2 3">
    <name type="scientific">Xylaria grammica</name>
    <dbReference type="NCBI Taxonomy" id="363999"/>
    <lineage>
        <taxon>Eukaryota</taxon>
        <taxon>Fungi</taxon>
        <taxon>Dikarya</taxon>
        <taxon>Ascomycota</taxon>
        <taxon>Pezizomycotina</taxon>
        <taxon>Sordariomycetes</taxon>
        <taxon>Xylariomycetidae</taxon>
        <taxon>Xylariales</taxon>
        <taxon>Xylariaceae</taxon>
        <taxon>Xylaria</taxon>
    </lineage>
</organism>
<dbReference type="STRING" id="363999.A0A439CRX3"/>
<dbReference type="AlphaFoldDB" id="A0A439CRX3"/>